<sequence>MPSKNPTPEPPAEAGSDAGQRGSGGPSQLRVAGALVGVQGLAGLGFAIALAVSAVRVGNQPGLNIFGELGYFAVLSAGVLAAAVGLLLGRRWARTPAIVVQLLLLGVAWYLREADRLVIAVGVGLFCLSVIALLLSNPVRAWAAHRLDTAGHDAT</sequence>
<protein>
    <recommendedName>
        <fullName evidence="5">Integral membrane protein</fullName>
    </recommendedName>
</protein>
<feature type="region of interest" description="Disordered" evidence="1">
    <location>
        <begin position="1"/>
        <end position="26"/>
    </location>
</feature>
<evidence type="ECO:0000313" key="3">
    <source>
        <dbReference type="EMBL" id="MCP2167991.1"/>
    </source>
</evidence>
<reference evidence="3" key="1">
    <citation type="submission" date="2022-06" db="EMBL/GenBank/DDBJ databases">
        <title>Genomic Encyclopedia of Archaeal and Bacterial Type Strains, Phase II (KMG-II): from individual species to whole genera.</title>
        <authorList>
            <person name="Goeker M."/>
        </authorList>
    </citation>
    <scope>NUCLEOTIDE SEQUENCE</scope>
    <source>
        <strain evidence="3">DSM 43935</strain>
    </source>
</reference>
<feature type="transmembrane region" description="Helical" evidence="2">
    <location>
        <begin position="117"/>
        <end position="136"/>
    </location>
</feature>
<accession>A0AAE3KH67</accession>
<evidence type="ECO:0008006" key="5">
    <source>
        <dbReference type="Google" id="ProtNLM"/>
    </source>
</evidence>
<evidence type="ECO:0000256" key="1">
    <source>
        <dbReference type="SAM" id="MobiDB-lite"/>
    </source>
</evidence>
<proteinExistence type="predicted"/>
<feature type="transmembrane region" description="Helical" evidence="2">
    <location>
        <begin position="31"/>
        <end position="57"/>
    </location>
</feature>
<dbReference type="AlphaFoldDB" id="A0AAE3KH67"/>
<name>A0AAE3KH67_9PSEU</name>
<gene>
    <name evidence="3" type="ORF">LX83_004865</name>
</gene>
<organism evidence="3 4">
    <name type="scientific">Goodfellowiella coeruleoviolacea</name>
    <dbReference type="NCBI Taxonomy" id="334858"/>
    <lineage>
        <taxon>Bacteria</taxon>
        <taxon>Bacillati</taxon>
        <taxon>Actinomycetota</taxon>
        <taxon>Actinomycetes</taxon>
        <taxon>Pseudonocardiales</taxon>
        <taxon>Pseudonocardiaceae</taxon>
        <taxon>Goodfellowiella</taxon>
    </lineage>
</organism>
<evidence type="ECO:0000256" key="2">
    <source>
        <dbReference type="SAM" id="Phobius"/>
    </source>
</evidence>
<evidence type="ECO:0000313" key="4">
    <source>
        <dbReference type="Proteomes" id="UP001206128"/>
    </source>
</evidence>
<dbReference type="Proteomes" id="UP001206128">
    <property type="component" value="Unassembled WGS sequence"/>
</dbReference>
<keyword evidence="2" id="KW-0472">Membrane</keyword>
<feature type="transmembrane region" description="Helical" evidence="2">
    <location>
        <begin position="69"/>
        <end position="88"/>
    </location>
</feature>
<feature type="transmembrane region" description="Helical" evidence="2">
    <location>
        <begin position="95"/>
        <end position="111"/>
    </location>
</feature>
<dbReference type="RefSeq" id="WP_253775416.1">
    <property type="nucleotide sequence ID" value="NZ_JAMTCK010000012.1"/>
</dbReference>
<feature type="compositionally biased region" description="Pro residues" evidence="1">
    <location>
        <begin position="1"/>
        <end position="11"/>
    </location>
</feature>
<comment type="caution">
    <text evidence="3">The sequence shown here is derived from an EMBL/GenBank/DDBJ whole genome shotgun (WGS) entry which is preliminary data.</text>
</comment>
<keyword evidence="4" id="KW-1185">Reference proteome</keyword>
<dbReference type="EMBL" id="JAMTCK010000012">
    <property type="protein sequence ID" value="MCP2167991.1"/>
    <property type="molecule type" value="Genomic_DNA"/>
</dbReference>
<keyword evidence="2" id="KW-1133">Transmembrane helix</keyword>
<keyword evidence="2" id="KW-0812">Transmembrane</keyword>